<evidence type="ECO:0000313" key="8">
    <source>
        <dbReference type="Proteomes" id="UP000184206"/>
    </source>
</evidence>
<sequence>MKWHEVAIHTKEENEEKLSAYLNTVSKGVSIEHSIDILRGKIDDFDEKFRLDPKDYPASDIRILVYFDETQNMDAKLQEIEAFIGEADLASKEDIRITHEVIEEADWENEWKKHFHSFRVSDTFVIVPSWEMEDYKYHEADRLIKLDPGMAFGTGDHPTTSMCLRFIEKTVKPGDSIIDVGTGSGILSIAAHLMGTDEIKATDIDELSIKVAQENFVLNDCEEAIRLETADLLKEEDGKYDVVIANILAHVIEEMIEDAYVRLNSNGYFIASGIIVEKHERIMEKMKTAGFSIREILEDNGWVSILAEKV</sequence>
<keyword evidence="8" id="KW-1185">Reference proteome</keyword>
<dbReference type="OrthoDB" id="9785995at2"/>
<gene>
    <name evidence="6" type="primary">prmA</name>
    <name evidence="7" type="ORF">SAMN02745189_00511</name>
</gene>
<organism evidence="7 8">
    <name type="scientific">Lacicoccus alkaliphilus DSM 16010</name>
    <dbReference type="NCBI Taxonomy" id="1123231"/>
    <lineage>
        <taxon>Bacteria</taxon>
        <taxon>Bacillati</taxon>
        <taxon>Bacillota</taxon>
        <taxon>Bacilli</taxon>
        <taxon>Bacillales</taxon>
        <taxon>Salinicoccaceae</taxon>
        <taxon>Lacicoccus</taxon>
    </lineage>
</organism>
<dbReference type="Gene3D" id="3.40.50.150">
    <property type="entry name" value="Vaccinia Virus protein VP39"/>
    <property type="match status" value="1"/>
</dbReference>
<dbReference type="GO" id="GO:0016279">
    <property type="term" value="F:protein-lysine N-methyltransferase activity"/>
    <property type="evidence" value="ECO:0007669"/>
    <property type="project" value="RHEA"/>
</dbReference>
<evidence type="ECO:0000256" key="3">
    <source>
        <dbReference type="ARBA" id="ARBA00022603"/>
    </source>
</evidence>
<dbReference type="HAMAP" id="MF_00735">
    <property type="entry name" value="Methyltr_PrmA"/>
    <property type="match status" value="1"/>
</dbReference>
<protein>
    <recommendedName>
        <fullName evidence="6">Ribosomal protein L11 methyltransferase</fullName>
        <shortName evidence="6">L11 Mtase</shortName>
        <ecNumber evidence="6">2.1.1.-</ecNumber>
    </recommendedName>
</protein>
<dbReference type="Pfam" id="PF06325">
    <property type="entry name" value="PrmA"/>
    <property type="match status" value="1"/>
</dbReference>
<comment type="function">
    <text evidence="6">Methylates ribosomal protein L11.</text>
</comment>
<accession>A0A1M7BMQ5</accession>
<dbReference type="GO" id="GO:0032259">
    <property type="term" value="P:methylation"/>
    <property type="evidence" value="ECO:0007669"/>
    <property type="project" value="UniProtKB-KW"/>
</dbReference>
<reference evidence="7 8" key="1">
    <citation type="submission" date="2016-11" db="EMBL/GenBank/DDBJ databases">
        <authorList>
            <person name="Jaros S."/>
            <person name="Januszkiewicz K."/>
            <person name="Wedrychowicz H."/>
        </authorList>
    </citation>
    <scope>NUCLEOTIDE SEQUENCE [LARGE SCALE GENOMIC DNA]</scope>
    <source>
        <strain evidence="7 8">DSM 16010</strain>
    </source>
</reference>
<name>A0A1M7BMQ5_9BACL</name>
<dbReference type="NCBIfam" id="TIGR00406">
    <property type="entry name" value="prmA"/>
    <property type="match status" value="1"/>
</dbReference>
<dbReference type="Proteomes" id="UP000184206">
    <property type="component" value="Unassembled WGS sequence"/>
</dbReference>
<dbReference type="PANTHER" id="PTHR43648:SF1">
    <property type="entry name" value="ELECTRON TRANSFER FLAVOPROTEIN BETA SUBUNIT LYSINE METHYLTRANSFERASE"/>
    <property type="match status" value="1"/>
</dbReference>
<keyword evidence="4 6" id="KW-0808">Transferase</keyword>
<dbReference type="InterPro" id="IPR050078">
    <property type="entry name" value="Ribosomal_L11_MeTrfase_PrmA"/>
</dbReference>
<feature type="binding site" evidence="6">
    <location>
        <position position="203"/>
    </location>
    <ligand>
        <name>S-adenosyl-L-methionine</name>
        <dbReference type="ChEBI" id="CHEBI:59789"/>
    </ligand>
</feature>
<evidence type="ECO:0000256" key="2">
    <source>
        <dbReference type="ARBA" id="ARBA00022490"/>
    </source>
</evidence>
<keyword evidence="2 6" id="KW-0963">Cytoplasm</keyword>
<dbReference type="STRING" id="1123231.SAMN02745189_00511"/>
<feature type="binding site" evidence="6">
    <location>
        <position position="160"/>
    </location>
    <ligand>
        <name>S-adenosyl-L-methionine</name>
        <dbReference type="ChEBI" id="CHEBI:59789"/>
    </ligand>
</feature>
<dbReference type="GO" id="GO:0005840">
    <property type="term" value="C:ribosome"/>
    <property type="evidence" value="ECO:0007669"/>
    <property type="project" value="UniProtKB-KW"/>
</dbReference>
<keyword evidence="5 6" id="KW-0949">S-adenosyl-L-methionine</keyword>
<dbReference type="SUPFAM" id="SSF53335">
    <property type="entry name" value="S-adenosyl-L-methionine-dependent methyltransferases"/>
    <property type="match status" value="1"/>
</dbReference>
<evidence type="ECO:0000256" key="1">
    <source>
        <dbReference type="ARBA" id="ARBA00009741"/>
    </source>
</evidence>
<keyword evidence="7" id="KW-0689">Ribosomal protein</keyword>
<evidence type="ECO:0000256" key="6">
    <source>
        <dbReference type="HAMAP-Rule" id="MF_00735"/>
    </source>
</evidence>
<dbReference type="InterPro" id="IPR029063">
    <property type="entry name" value="SAM-dependent_MTases_sf"/>
</dbReference>
<comment type="subcellular location">
    <subcellularLocation>
        <location evidence="6">Cytoplasm</location>
    </subcellularLocation>
</comment>
<comment type="similarity">
    <text evidence="1 6">Belongs to the methyltransferase superfamily. PrmA family.</text>
</comment>
<dbReference type="AlphaFoldDB" id="A0A1M7BMQ5"/>
<evidence type="ECO:0000313" key="7">
    <source>
        <dbReference type="EMBL" id="SHL56156.1"/>
    </source>
</evidence>
<feature type="binding site" evidence="6">
    <location>
        <position position="246"/>
    </location>
    <ligand>
        <name>S-adenosyl-L-methionine</name>
        <dbReference type="ChEBI" id="CHEBI:59789"/>
    </ligand>
</feature>
<dbReference type="PANTHER" id="PTHR43648">
    <property type="entry name" value="ELECTRON TRANSFER FLAVOPROTEIN BETA SUBUNIT LYSINE METHYLTRANSFERASE"/>
    <property type="match status" value="1"/>
</dbReference>
<dbReference type="EC" id="2.1.1.-" evidence="6"/>
<dbReference type="InterPro" id="IPR004498">
    <property type="entry name" value="Ribosomal_PrmA_MeTrfase"/>
</dbReference>
<comment type="catalytic activity">
    <reaction evidence="6">
        <text>L-lysyl-[protein] + 3 S-adenosyl-L-methionine = N(6),N(6),N(6)-trimethyl-L-lysyl-[protein] + 3 S-adenosyl-L-homocysteine + 3 H(+)</text>
        <dbReference type="Rhea" id="RHEA:54192"/>
        <dbReference type="Rhea" id="RHEA-COMP:9752"/>
        <dbReference type="Rhea" id="RHEA-COMP:13826"/>
        <dbReference type="ChEBI" id="CHEBI:15378"/>
        <dbReference type="ChEBI" id="CHEBI:29969"/>
        <dbReference type="ChEBI" id="CHEBI:57856"/>
        <dbReference type="ChEBI" id="CHEBI:59789"/>
        <dbReference type="ChEBI" id="CHEBI:61961"/>
    </reaction>
</comment>
<evidence type="ECO:0000256" key="5">
    <source>
        <dbReference type="ARBA" id="ARBA00022691"/>
    </source>
</evidence>
<dbReference type="GO" id="GO:0005737">
    <property type="term" value="C:cytoplasm"/>
    <property type="evidence" value="ECO:0007669"/>
    <property type="project" value="UniProtKB-SubCell"/>
</dbReference>
<proteinExistence type="inferred from homology"/>
<evidence type="ECO:0000256" key="4">
    <source>
        <dbReference type="ARBA" id="ARBA00022679"/>
    </source>
</evidence>
<keyword evidence="3 6" id="KW-0489">Methyltransferase</keyword>
<dbReference type="EMBL" id="FRCF01000002">
    <property type="protein sequence ID" value="SHL56156.1"/>
    <property type="molecule type" value="Genomic_DNA"/>
</dbReference>
<feature type="binding site" evidence="6">
    <location>
        <position position="181"/>
    </location>
    <ligand>
        <name>S-adenosyl-L-methionine</name>
        <dbReference type="ChEBI" id="CHEBI:59789"/>
    </ligand>
</feature>
<keyword evidence="7" id="KW-0687">Ribonucleoprotein</keyword>
<dbReference type="PIRSF" id="PIRSF000401">
    <property type="entry name" value="RPL11_MTase"/>
    <property type="match status" value="1"/>
</dbReference>
<dbReference type="RefSeq" id="WP_072707972.1">
    <property type="nucleotide sequence ID" value="NZ_FRCF01000002.1"/>
</dbReference>
<dbReference type="CDD" id="cd02440">
    <property type="entry name" value="AdoMet_MTases"/>
    <property type="match status" value="1"/>
</dbReference>